<gene>
    <name evidence="1" type="ORF">BS47DRAFT_1366130</name>
</gene>
<evidence type="ECO:0000313" key="2">
    <source>
        <dbReference type="Proteomes" id="UP000886523"/>
    </source>
</evidence>
<proteinExistence type="predicted"/>
<dbReference type="Proteomes" id="UP000886523">
    <property type="component" value="Unassembled WGS sequence"/>
</dbReference>
<protein>
    <submittedName>
        <fullName evidence="1">Uncharacterized protein</fullName>
    </submittedName>
</protein>
<comment type="caution">
    <text evidence="1">The sequence shown here is derived from an EMBL/GenBank/DDBJ whole genome shotgun (WGS) entry which is preliminary data.</text>
</comment>
<name>A0A9P6ALQ0_9AGAM</name>
<accession>A0A9P6ALQ0</accession>
<sequence>MALDVGHQQEKQRDCLALAILIKKLNCDKAKNALMPGGSWQHVGGGDRSSWRCAGIVGKIQEELDKHLALVLVLILEYVESTLQFWWYADWSVRRWGKHLYEGGGLRHSAEEEHKVGESPV</sequence>
<dbReference type="AlphaFoldDB" id="A0A9P6ALQ0"/>
<keyword evidence="2" id="KW-1185">Reference proteome</keyword>
<evidence type="ECO:0000313" key="1">
    <source>
        <dbReference type="EMBL" id="KAF9508122.1"/>
    </source>
</evidence>
<reference evidence="1" key="1">
    <citation type="journal article" date="2020" name="Nat. Commun.">
        <title>Large-scale genome sequencing of mycorrhizal fungi provides insights into the early evolution of symbiotic traits.</title>
        <authorList>
            <person name="Miyauchi S."/>
            <person name="Kiss E."/>
            <person name="Kuo A."/>
            <person name="Drula E."/>
            <person name="Kohler A."/>
            <person name="Sanchez-Garcia M."/>
            <person name="Morin E."/>
            <person name="Andreopoulos B."/>
            <person name="Barry K.W."/>
            <person name="Bonito G."/>
            <person name="Buee M."/>
            <person name="Carver A."/>
            <person name="Chen C."/>
            <person name="Cichocki N."/>
            <person name="Clum A."/>
            <person name="Culley D."/>
            <person name="Crous P.W."/>
            <person name="Fauchery L."/>
            <person name="Girlanda M."/>
            <person name="Hayes R.D."/>
            <person name="Keri Z."/>
            <person name="LaButti K."/>
            <person name="Lipzen A."/>
            <person name="Lombard V."/>
            <person name="Magnuson J."/>
            <person name="Maillard F."/>
            <person name="Murat C."/>
            <person name="Nolan M."/>
            <person name="Ohm R.A."/>
            <person name="Pangilinan J."/>
            <person name="Pereira M.F."/>
            <person name="Perotto S."/>
            <person name="Peter M."/>
            <person name="Pfister S."/>
            <person name="Riley R."/>
            <person name="Sitrit Y."/>
            <person name="Stielow J.B."/>
            <person name="Szollosi G."/>
            <person name="Zifcakova L."/>
            <person name="Stursova M."/>
            <person name="Spatafora J.W."/>
            <person name="Tedersoo L."/>
            <person name="Vaario L.M."/>
            <person name="Yamada A."/>
            <person name="Yan M."/>
            <person name="Wang P."/>
            <person name="Xu J."/>
            <person name="Bruns T."/>
            <person name="Baldrian P."/>
            <person name="Vilgalys R."/>
            <person name="Dunand C."/>
            <person name="Henrissat B."/>
            <person name="Grigoriev I.V."/>
            <person name="Hibbett D."/>
            <person name="Nagy L.G."/>
            <person name="Martin F.M."/>
        </authorList>
    </citation>
    <scope>NUCLEOTIDE SEQUENCE</scope>
    <source>
        <strain evidence="1">UP504</strain>
    </source>
</reference>
<dbReference type="EMBL" id="MU129064">
    <property type="protein sequence ID" value="KAF9508122.1"/>
    <property type="molecule type" value="Genomic_DNA"/>
</dbReference>
<organism evidence="1 2">
    <name type="scientific">Hydnum rufescens UP504</name>
    <dbReference type="NCBI Taxonomy" id="1448309"/>
    <lineage>
        <taxon>Eukaryota</taxon>
        <taxon>Fungi</taxon>
        <taxon>Dikarya</taxon>
        <taxon>Basidiomycota</taxon>
        <taxon>Agaricomycotina</taxon>
        <taxon>Agaricomycetes</taxon>
        <taxon>Cantharellales</taxon>
        <taxon>Hydnaceae</taxon>
        <taxon>Hydnum</taxon>
    </lineage>
</organism>